<feature type="signal peptide" evidence="1">
    <location>
        <begin position="1"/>
        <end position="24"/>
    </location>
</feature>
<gene>
    <name evidence="2" type="ORF">AX774_g640</name>
</gene>
<evidence type="ECO:0000313" key="2">
    <source>
        <dbReference type="EMBL" id="OMH85798.1"/>
    </source>
</evidence>
<proteinExistence type="predicted"/>
<dbReference type="AlphaFoldDB" id="A0A1R1PXZ1"/>
<dbReference type="Proteomes" id="UP000188320">
    <property type="component" value="Unassembled WGS sequence"/>
</dbReference>
<dbReference type="EMBL" id="LSSK01000043">
    <property type="protein sequence ID" value="OMH85798.1"/>
    <property type="molecule type" value="Genomic_DNA"/>
</dbReference>
<sequence>MKILSKNSIGITTTFILALLFVEAEIICEDNGNGWAECTSQRCAKGYDCKFRVSYQAANFKPIPEDAKSVWKSIFLPSSEFVNTQVHPKFEIYTNPNTNSKWVYSCTVQYTQKRPVAKLDWYSEMDEMHKMMNKYKAYQAILTNEAGSMVLEAIPIKA</sequence>
<keyword evidence="1" id="KW-0732">Signal</keyword>
<evidence type="ECO:0000256" key="1">
    <source>
        <dbReference type="SAM" id="SignalP"/>
    </source>
</evidence>
<protein>
    <recommendedName>
        <fullName evidence="4">Ig-like domain-containing protein</fullName>
    </recommendedName>
</protein>
<reference evidence="3" key="1">
    <citation type="submission" date="2017-01" db="EMBL/GenBank/DDBJ databases">
        <authorList>
            <person name="Wang Y."/>
            <person name="White M."/>
            <person name="Kvist S."/>
            <person name="Moncalvo J.-M."/>
        </authorList>
    </citation>
    <scope>NUCLEOTIDE SEQUENCE [LARGE SCALE GENOMIC DNA]</scope>
    <source>
        <strain evidence="3">COL-18-3</strain>
    </source>
</reference>
<keyword evidence="3" id="KW-1185">Reference proteome</keyword>
<feature type="chain" id="PRO_5012909862" description="Ig-like domain-containing protein" evidence="1">
    <location>
        <begin position="25"/>
        <end position="158"/>
    </location>
</feature>
<evidence type="ECO:0000313" key="3">
    <source>
        <dbReference type="Proteomes" id="UP000188320"/>
    </source>
</evidence>
<organism evidence="2 3">
    <name type="scientific">Zancudomyces culisetae</name>
    <name type="common">Gut fungus</name>
    <name type="synonym">Smittium culisetae</name>
    <dbReference type="NCBI Taxonomy" id="1213189"/>
    <lineage>
        <taxon>Eukaryota</taxon>
        <taxon>Fungi</taxon>
        <taxon>Fungi incertae sedis</taxon>
        <taxon>Zoopagomycota</taxon>
        <taxon>Kickxellomycotina</taxon>
        <taxon>Harpellomycetes</taxon>
        <taxon>Harpellales</taxon>
        <taxon>Legeriomycetaceae</taxon>
        <taxon>Zancudomyces</taxon>
    </lineage>
</organism>
<accession>A0A1R1PXZ1</accession>
<name>A0A1R1PXZ1_ZANCU</name>
<comment type="caution">
    <text evidence="2">The sequence shown here is derived from an EMBL/GenBank/DDBJ whole genome shotgun (WGS) entry which is preliminary data.</text>
</comment>
<evidence type="ECO:0008006" key="4">
    <source>
        <dbReference type="Google" id="ProtNLM"/>
    </source>
</evidence>